<keyword evidence="5 8" id="KW-0812">Transmembrane</keyword>
<protein>
    <recommendedName>
        <fullName evidence="9">Glycosyltransferase RgtA/B/C/D-like domain-containing protein</fullName>
    </recommendedName>
</protein>
<name>A0A382G3F9_9ZZZZ</name>
<evidence type="ECO:0000259" key="9">
    <source>
        <dbReference type="Pfam" id="PF13231"/>
    </source>
</evidence>
<evidence type="ECO:0000256" key="6">
    <source>
        <dbReference type="ARBA" id="ARBA00022989"/>
    </source>
</evidence>
<dbReference type="GO" id="GO:0005886">
    <property type="term" value="C:plasma membrane"/>
    <property type="evidence" value="ECO:0007669"/>
    <property type="project" value="UniProtKB-SubCell"/>
</dbReference>
<dbReference type="EMBL" id="UINC01053141">
    <property type="protein sequence ID" value="SVB69305.1"/>
    <property type="molecule type" value="Genomic_DNA"/>
</dbReference>
<feature type="transmembrane region" description="Helical" evidence="8">
    <location>
        <begin position="21"/>
        <end position="40"/>
    </location>
</feature>
<evidence type="ECO:0000256" key="3">
    <source>
        <dbReference type="ARBA" id="ARBA00022676"/>
    </source>
</evidence>
<evidence type="ECO:0000256" key="5">
    <source>
        <dbReference type="ARBA" id="ARBA00022692"/>
    </source>
</evidence>
<feature type="transmembrane region" description="Helical" evidence="8">
    <location>
        <begin position="114"/>
        <end position="132"/>
    </location>
</feature>
<feature type="non-terminal residue" evidence="10">
    <location>
        <position position="254"/>
    </location>
</feature>
<dbReference type="GO" id="GO:0008610">
    <property type="term" value="P:lipid biosynthetic process"/>
    <property type="evidence" value="ECO:0007669"/>
    <property type="project" value="UniProtKB-ARBA"/>
</dbReference>
<evidence type="ECO:0000256" key="7">
    <source>
        <dbReference type="ARBA" id="ARBA00023136"/>
    </source>
</evidence>
<dbReference type="InterPro" id="IPR050297">
    <property type="entry name" value="LipidA_mod_glycosyltrf_83"/>
</dbReference>
<sequence>MIKLTSNLISCFFRHNWVSRCIDARFAIFWVLFASSLAVLRNLGHTAIHYWDEGFHAIVARNLLKHPLTFTLYDQPWLPYDYKGWGANHIWLHKPPLAMWKIAFSYWTLGVNTFALRLPSAILATIAIWITYRIATDLFDRRAGIIAAFLQGFNPFLFGSIHGYNYSDHIDIALLFWVEVSCWLLIQAIRGDALRLHVLCGIAQGLAYLSKSYLALITFGIAIAVWGAKRTKMLNLQDGRIRIYDIAVQLLSAI</sequence>
<keyword evidence="2" id="KW-1003">Cell membrane</keyword>
<evidence type="ECO:0000313" key="10">
    <source>
        <dbReference type="EMBL" id="SVB69305.1"/>
    </source>
</evidence>
<dbReference type="PANTHER" id="PTHR33908:SF3">
    <property type="entry name" value="UNDECAPRENYL PHOSPHATE-ALPHA-4-AMINO-4-DEOXY-L-ARABINOSE ARABINOSYL TRANSFERASE"/>
    <property type="match status" value="1"/>
</dbReference>
<evidence type="ECO:0000256" key="2">
    <source>
        <dbReference type="ARBA" id="ARBA00022475"/>
    </source>
</evidence>
<dbReference type="PANTHER" id="PTHR33908">
    <property type="entry name" value="MANNOSYLTRANSFERASE YKCB-RELATED"/>
    <property type="match status" value="1"/>
</dbReference>
<accession>A0A382G3F9</accession>
<evidence type="ECO:0000256" key="4">
    <source>
        <dbReference type="ARBA" id="ARBA00022679"/>
    </source>
</evidence>
<keyword evidence="4" id="KW-0808">Transferase</keyword>
<feature type="domain" description="Glycosyltransferase RgtA/B/C/D-like" evidence="9">
    <location>
        <begin position="93"/>
        <end position="228"/>
    </location>
</feature>
<organism evidence="10">
    <name type="scientific">marine metagenome</name>
    <dbReference type="NCBI Taxonomy" id="408172"/>
    <lineage>
        <taxon>unclassified sequences</taxon>
        <taxon>metagenomes</taxon>
        <taxon>ecological metagenomes</taxon>
    </lineage>
</organism>
<feature type="transmembrane region" description="Helical" evidence="8">
    <location>
        <begin position="206"/>
        <end position="228"/>
    </location>
</feature>
<dbReference type="Pfam" id="PF13231">
    <property type="entry name" value="PMT_2"/>
    <property type="match status" value="1"/>
</dbReference>
<keyword evidence="6 8" id="KW-1133">Transmembrane helix</keyword>
<dbReference type="GO" id="GO:0010041">
    <property type="term" value="P:response to iron(III) ion"/>
    <property type="evidence" value="ECO:0007669"/>
    <property type="project" value="TreeGrafter"/>
</dbReference>
<evidence type="ECO:0000256" key="8">
    <source>
        <dbReference type="SAM" id="Phobius"/>
    </source>
</evidence>
<keyword evidence="3" id="KW-0328">Glycosyltransferase</keyword>
<reference evidence="10" key="1">
    <citation type="submission" date="2018-05" db="EMBL/GenBank/DDBJ databases">
        <authorList>
            <person name="Lanie J.A."/>
            <person name="Ng W.-L."/>
            <person name="Kazmierczak K.M."/>
            <person name="Andrzejewski T.M."/>
            <person name="Davidsen T.M."/>
            <person name="Wayne K.J."/>
            <person name="Tettelin H."/>
            <person name="Glass J.I."/>
            <person name="Rusch D."/>
            <person name="Podicherti R."/>
            <person name="Tsui H.-C.T."/>
            <person name="Winkler M.E."/>
        </authorList>
    </citation>
    <scope>NUCLEOTIDE SEQUENCE</scope>
</reference>
<evidence type="ECO:0000256" key="1">
    <source>
        <dbReference type="ARBA" id="ARBA00004651"/>
    </source>
</evidence>
<dbReference type="GO" id="GO:0016763">
    <property type="term" value="F:pentosyltransferase activity"/>
    <property type="evidence" value="ECO:0007669"/>
    <property type="project" value="TreeGrafter"/>
</dbReference>
<gene>
    <name evidence="10" type="ORF">METZ01_LOCUS222159</name>
</gene>
<keyword evidence="7 8" id="KW-0472">Membrane</keyword>
<dbReference type="AlphaFoldDB" id="A0A382G3F9"/>
<comment type="subcellular location">
    <subcellularLocation>
        <location evidence="1">Cell membrane</location>
        <topology evidence="1">Multi-pass membrane protein</topology>
    </subcellularLocation>
</comment>
<dbReference type="InterPro" id="IPR038731">
    <property type="entry name" value="RgtA/B/C-like"/>
</dbReference>
<proteinExistence type="predicted"/>
<feature type="transmembrane region" description="Helical" evidence="8">
    <location>
        <begin position="144"/>
        <end position="164"/>
    </location>
</feature>